<evidence type="ECO:0000259" key="5">
    <source>
        <dbReference type="Pfam" id="PF13609"/>
    </source>
</evidence>
<feature type="domain" description="Porin" evidence="5">
    <location>
        <begin position="10"/>
        <end position="310"/>
    </location>
</feature>
<dbReference type="InterPro" id="IPR033900">
    <property type="entry name" value="Gram_neg_porin_domain"/>
</dbReference>
<dbReference type="Pfam" id="PF13609">
    <property type="entry name" value="Porin_4"/>
    <property type="match status" value="1"/>
</dbReference>
<gene>
    <name evidence="6" type="ORF">R8Z52_19285</name>
</gene>
<dbReference type="PANTHER" id="PTHR34501">
    <property type="entry name" value="PROTEIN YDDL-RELATED"/>
    <property type="match status" value="1"/>
</dbReference>
<dbReference type="PANTHER" id="PTHR34501:SF2">
    <property type="entry name" value="OUTER MEMBRANE PORIN F-RELATED"/>
    <property type="match status" value="1"/>
</dbReference>
<comment type="subcellular location">
    <subcellularLocation>
        <location evidence="1">Cell outer membrane</location>
        <topology evidence="1">Multi-pass membrane protein</topology>
    </subcellularLocation>
</comment>
<feature type="signal peptide" evidence="4">
    <location>
        <begin position="1"/>
        <end position="21"/>
    </location>
</feature>
<name>A0ABZ0QJJ1_9VIBR</name>
<dbReference type="Gene3D" id="2.40.160.10">
    <property type="entry name" value="Porin"/>
    <property type="match status" value="1"/>
</dbReference>
<dbReference type="Proteomes" id="UP001304071">
    <property type="component" value="Chromosome 2"/>
</dbReference>
<evidence type="ECO:0000256" key="3">
    <source>
        <dbReference type="ARBA" id="ARBA00023136"/>
    </source>
</evidence>
<dbReference type="SUPFAM" id="SSF56935">
    <property type="entry name" value="Porins"/>
    <property type="match status" value="1"/>
</dbReference>
<evidence type="ECO:0000256" key="2">
    <source>
        <dbReference type="ARBA" id="ARBA00022729"/>
    </source>
</evidence>
<proteinExistence type="predicted"/>
<reference evidence="6 7" key="1">
    <citation type="submission" date="2023-11" db="EMBL/GenBank/DDBJ databases">
        <title>Plant-associative lifestyle of Vibrio porteresiae and its evolutionary dynamics.</title>
        <authorList>
            <person name="Rameshkumar N."/>
            <person name="Kirti K."/>
        </authorList>
    </citation>
    <scope>NUCLEOTIDE SEQUENCE [LARGE SCALE GENOMIC DNA]</scope>
    <source>
        <strain evidence="6 7">MSSRF30</strain>
    </source>
</reference>
<organism evidence="6 7">
    <name type="scientific">Vibrio porteresiae DSM 19223</name>
    <dbReference type="NCBI Taxonomy" id="1123496"/>
    <lineage>
        <taxon>Bacteria</taxon>
        <taxon>Pseudomonadati</taxon>
        <taxon>Pseudomonadota</taxon>
        <taxon>Gammaproteobacteria</taxon>
        <taxon>Vibrionales</taxon>
        <taxon>Vibrionaceae</taxon>
        <taxon>Vibrio</taxon>
    </lineage>
</organism>
<evidence type="ECO:0000256" key="4">
    <source>
        <dbReference type="SAM" id="SignalP"/>
    </source>
</evidence>
<sequence length="324" mass="35047">MKKAVLASAIFAALVSGSTLAATVYDADGTQLKIGGRVEFRGDFNAKTDGTEIEGTMVDNTRARLNIEGKSEISEGVNGFARYENEQKDGSDGSTFTQRYMFAGIDFNGHALSFGAQDTAAVQVSKFSDIGEFTGIQKKLTASGDHKQNVIAYRGQITDELNLQATYQVLSSDRDNADGYGISAVYKLPMGLKLGASYTGEQEDAEGTTDNQKANQFLLGLGYSIDALYLGATYSTGDTATNDQDFDVIEIAASYKINDQTKVQAIYGKDTDKPDGASDVDNEDFVELGGYYSFNSNLSTYLALKLNQVDNADDTYRVGLKYEF</sequence>
<dbReference type="InterPro" id="IPR023614">
    <property type="entry name" value="Porin_dom_sf"/>
</dbReference>
<feature type="chain" id="PRO_5046920786" evidence="4">
    <location>
        <begin position="22"/>
        <end position="324"/>
    </location>
</feature>
<dbReference type="EMBL" id="CP138204">
    <property type="protein sequence ID" value="WPC76673.1"/>
    <property type="molecule type" value="Genomic_DNA"/>
</dbReference>
<evidence type="ECO:0000313" key="7">
    <source>
        <dbReference type="Proteomes" id="UP001304071"/>
    </source>
</evidence>
<keyword evidence="7" id="KW-1185">Reference proteome</keyword>
<protein>
    <submittedName>
        <fullName evidence="6">Porin</fullName>
    </submittedName>
</protein>
<evidence type="ECO:0000313" key="6">
    <source>
        <dbReference type="EMBL" id="WPC76673.1"/>
    </source>
</evidence>
<dbReference type="CDD" id="cd00342">
    <property type="entry name" value="gram_neg_porins"/>
    <property type="match status" value="1"/>
</dbReference>
<evidence type="ECO:0000256" key="1">
    <source>
        <dbReference type="ARBA" id="ARBA00004571"/>
    </source>
</evidence>
<keyword evidence="2 4" id="KW-0732">Signal</keyword>
<keyword evidence="3" id="KW-0472">Membrane</keyword>
<dbReference type="InterPro" id="IPR050298">
    <property type="entry name" value="Gram-neg_bact_OMP"/>
</dbReference>
<dbReference type="RefSeq" id="WP_261897073.1">
    <property type="nucleotide sequence ID" value="NZ_AP024896.1"/>
</dbReference>
<accession>A0ABZ0QJJ1</accession>